<evidence type="ECO:0000313" key="2">
    <source>
        <dbReference type="EMBL" id="CAG8660319.1"/>
    </source>
</evidence>
<accession>A0A9N9E4Y9</accession>
<feature type="non-terminal residue" evidence="2">
    <location>
        <position position="1"/>
    </location>
</feature>
<keyword evidence="3" id="KW-1185">Reference proteome</keyword>
<evidence type="ECO:0000313" key="3">
    <source>
        <dbReference type="Proteomes" id="UP000789739"/>
    </source>
</evidence>
<dbReference type="AlphaFoldDB" id="A0A9N9E4Y9"/>
<evidence type="ECO:0000256" key="1">
    <source>
        <dbReference type="SAM" id="MobiDB-lite"/>
    </source>
</evidence>
<dbReference type="OrthoDB" id="2225686at2759"/>
<protein>
    <submittedName>
        <fullName evidence="2">210_t:CDS:1</fullName>
    </submittedName>
</protein>
<proteinExistence type="predicted"/>
<feature type="region of interest" description="Disordered" evidence="1">
    <location>
        <begin position="169"/>
        <end position="213"/>
    </location>
</feature>
<reference evidence="2" key="1">
    <citation type="submission" date="2021-06" db="EMBL/GenBank/DDBJ databases">
        <authorList>
            <person name="Kallberg Y."/>
            <person name="Tangrot J."/>
            <person name="Rosling A."/>
        </authorList>
    </citation>
    <scope>NUCLEOTIDE SEQUENCE</scope>
    <source>
        <strain evidence="2">BR232B</strain>
    </source>
</reference>
<dbReference type="EMBL" id="CAJVPI010003610">
    <property type="protein sequence ID" value="CAG8660319.1"/>
    <property type="molecule type" value="Genomic_DNA"/>
</dbReference>
<comment type="caution">
    <text evidence="2">The sequence shown here is derived from an EMBL/GenBank/DDBJ whole genome shotgun (WGS) entry which is preliminary data.</text>
</comment>
<feature type="non-terminal residue" evidence="2">
    <location>
        <position position="480"/>
    </location>
</feature>
<dbReference type="Proteomes" id="UP000789739">
    <property type="component" value="Unassembled WGS sequence"/>
</dbReference>
<organism evidence="2 3">
    <name type="scientific">Paraglomus brasilianum</name>
    <dbReference type="NCBI Taxonomy" id="144538"/>
    <lineage>
        <taxon>Eukaryota</taxon>
        <taxon>Fungi</taxon>
        <taxon>Fungi incertae sedis</taxon>
        <taxon>Mucoromycota</taxon>
        <taxon>Glomeromycotina</taxon>
        <taxon>Glomeromycetes</taxon>
        <taxon>Paraglomerales</taxon>
        <taxon>Paraglomeraceae</taxon>
        <taxon>Paraglomus</taxon>
    </lineage>
</organism>
<sequence>YFVENKPEDWKEIDFLLWINKNRENLITGNTSRDRQTKWHNYFHDLLDAIIFRCKDLIKNKADDEFIKFAMHSATNLNKHRVGLQDNLLAVCLSERYGISGWSAVLENDFEGCPRMVGTPYNTGKKSTFQNAGEFNYSEGLSGTSELKCGTEVNSIVNEFTQMKQFITGRVDSSPQPNPTPKRAQTKKSLTQESLSSEESNPSPRSSPNLQLTLQPLSPFHTTSILLSDDDEPDLTLSISGIVPLDCPVIINDVEGLQLGPPPRQESRWLINEINVSEKWHQFKEKSLKLATERGLFVESHTQEILSLSHILLLKPKQHCPLMVEVFGAELLEVMHKDMLQRFTEQETEIDIEIFMKLTQIVKQLQQGKVTRDIAVTELQTLMINRSYGEISILKAIKNIIEKVPRNTLKSLVGEVELCTTYIDPVLSPIIADPDRDIFLRWSNKEAPESKARKLMGRAKQPDAIINNIDQLSWGSSRGH</sequence>
<name>A0A9N9E4Y9_9GLOM</name>
<feature type="compositionally biased region" description="Low complexity" evidence="1">
    <location>
        <begin position="187"/>
        <end position="212"/>
    </location>
</feature>
<gene>
    <name evidence="2" type="ORF">PBRASI_LOCUS10747</name>
</gene>